<feature type="compositionally biased region" description="Low complexity" evidence="1">
    <location>
        <begin position="1034"/>
        <end position="1055"/>
    </location>
</feature>
<feature type="compositionally biased region" description="Low complexity" evidence="1">
    <location>
        <begin position="784"/>
        <end position="799"/>
    </location>
</feature>
<evidence type="ECO:0000313" key="2">
    <source>
        <dbReference type="EMBL" id="POR33729.1"/>
    </source>
</evidence>
<feature type="compositionally biased region" description="Polar residues" evidence="1">
    <location>
        <begin position="715"/>
        <end position="737"/>
    </location>
</feature>
<feature type="compositionally biased region" description="Low complexity" evidence="1">
    <location>
        <begin position="1145"/>
        <end position="1166"/>
    </location>
</feature>
<reference evidence="2 3" key="1">
    <citation type="submission" date="2018-01" db="EMBL/GenBank/DDBJ databases">
        <title>Harnessing the power of phylogenomics to disentangle the directionality and signatures of interkingdom host jumping in the parasitic fungal genus Tolypocladium.</title>
        <authorList>
            <person name="Quandt C.A."/>
            <person name="Patterson W."/>
            <person name="Spatafora J.W."/>
        </authorList>
    </citation>
    <scope>NUCLEOTIDE SEQUENCE [LARGE SCALE GENOMIC DNA]</scope>
    <source>
        <strain evidence="2 3">NRBC 100945</strain>
    </source>
</reference>
<evidence type="ECO:0008006" key="4">
    <source>
        <dbReference type="Google" id="ProtNLM"/>
    </source>
</evidence>
<feature type="compositionally biased region" description="Polar residues" evidence="1">
    <location>
        <begin position="455"/>
        <end position="464"/>
    </location>
</feature>
<feature type="compositionally biased region" description="Low complexity" evidence="1">
    <location>
        <begin position="390"/>
        <end position="402"/>
    </location>
</feature>
<feature type="compositionally biased region" description="Low complexity" evidence="1">
    <location>
        <begin position="1234"/>
        <end position="1256"/>
    </location>
</feature>
<feature type="compositionally biased region" description="Low complexity" evidence="1">
    <location>
        <begin position="506"/>
        <end position="515"/>
    </location>
</feature>
<dbReference type="OrthoDB" id="3439539at2759"/>
<name>A0A2S4KU58_9HYPO</name>
<feature type="compositionally biased region" description="Low complexity" evidence="1">
    <location>
        <begin position="622"/>
        <end position="635"/>
    </location>
</feature>
<sequence>MPGLPLGWESDYDGQRWFYTYKPSGHIQYHFPSEGDEFPDFVDSAAPAPDLAPEERLESQQQVRRQTSTTGTRAPPVSNGASKPDKPLMSATAQPVSFVWEADEEDEGEQVFQPESFMFLGPGAYADVSPLNEEEEEAAKRVVAGGIGERFEGGGLGVGGKAVSPVASGKTTPMMPKSELSVAPGQGESAAARSGPAAVESAPVMSEPVQPGPVSPPVAESQPTIHMIDGREMPHELPVDIQPPPPPPPPPVFDPVGIVAEMPTEHTAVAHIELHPDPVEMGDNSILAPIETAAPGGMAELPERTSPKPTGGIGQQPAYRPYVPGQDDAAATTQPTTDKRRSTPGSLQREVSLMLGSRPESAATFNPSTVPRVLSPAQMPPKSSIAGNVQQTAPQQGAPAPAIHSSVGKGTTEGKASDQSLSHVPSVLQPAKNGQNRHSLQGPPQPAAHLVGNDASRNPQSQGVLSKFPSILRPAHGRGATSPPEKQAPPTQNQVPTPATVPGPTNPNGGAQGQQPPRPGVRRVSTGPAQSPSQAPLAGAQAYVPYQGPPGGQTPPQGPWQIQQPVRPTSAMPTIGHVQQSARNQWPGWYRQMPPSNASGQPPTGAPPYGQMQQPPQPGQPQVPQQRLQQMQNVQSAHPGRSQSALGNPSPQQGVVGPQQQSVPINQTPPLQGVRRASTFSPGDVSPIRSRSESQSSLFPLQTPSPMEPFRRDSSNLSIAQSVNGTGYTPAPSNETSRPAPHAITQGGVQGAPGPPVPTKVPLQHAPGSFFPVQRPSQGGGGQSQTQPPGPQGQVQQPPSASPPQHPSNEHPIGFQATMANVAQRPTAQSKPGPPQNNNAQQQSSQPAQPPPQGSATSTPAHLLGRIEEHDESEAASEPNATPQGTRPSSMASSMQQSPHVQRQSIQQPPAQASAGPQPPATGAVTQGPGVPPEQGTIQQTQWQPAPGQALPQGQHPGQPPVGQPPRGQMQSQGPIHPQGFAQPGQRVQQQPPWAGPIYAGAPSQGFRPSSAPPQTVNNPAGKEKEKEKKWAKWFKSSKPLQSPKPQQQSMQYPPGQMPTQGNPNQSPQQWASGQYVQPPGWQPGHGAPPPGFQPDMPPQFNPGSQMGGPMPPGMMPPGQGPMPSQGRHSMSDSASTSTVGSAMHPQQAVQQQQQPGHAPGLGPQPVGNSQHSQSVPAVPLTSNQPGPRGPGHHHAKSHSNTSLPPQRQMQQMPPQGQPQPQLGQGLKPAAQQNLMPAPLFANPNAAAPNSNAQPLTVTGSTNVHAMPQGQPPRDDRWAKNAAADYSGGDWGADEDWQRR</sequence>
<feature type="compositionally biased region" description="Low complexity" evidence="1">
    <location>
        <begin position="60"/>
        <end position="73"/>
    </location>
</feature>
<keyword evidence="3" id="KW-1185">Reference proteome</keyword>
<feature type="compositionally biased region" description="Low complexity" evidence="1">
    <location>
        <begin position="836"/>
        <end position="847"/>
    </location>
</feature>
<evidence type="ECO:0000313" key="3">
    <source>
        <dbReference type="Proteomes" id="UP000237481"/>
    </source>
</evidence>
<feature type="compositionally biased region" description="Low complexity" evidence="1">
    <location>
        <begin position="326"/>
        <end position="336"/>
    </location>
</feature>
<feature type="compositionally biased region" description="Pro residues" evidence="1">
    <location>
        <begin position="1087"/>
        <end position="1101"/>
    </location>
</feature>
<feature type="region of interest" description="Disordered" evidence="1">
    <location>
        <begin position="32"/>
        <end position="90"/>
    </location>
</feature>
<organism evidence="2 3">
    <name type="scientific">Tolypocladium paradoxum</name>
    <dbReference type="NCBI Taxonomy" id="94208"/>
    <lineage>
        <taxon>Eukaryota</taxon>
        <taxon>Fungi</taxon>
        <taxon>Dikarya</taxon>
        <taxon>Ascomycota</taxon>
        <taxon>Pezizomycotina</taxon>
        <taxon>Sordariomycetes</taxon>
        <taxon>Hypocreomycetidae</taxon>
        <taxon>Hypocreales</taxon>
        <taxon>Ophiocordycipitaceae</taxon>
        <taxon>Tolypocladium</taxon>
    </lineage>
</organism>
<feature type="compositionally biased region" description="Polar residues" evidence="1">
    <location>
        <begin position="1128"/>
        <end position="1141"/>
    </location>
</feature>
<feature type="compositionally biased region" description="Polar residues" evidence="1">
    <location>
        <begin position="1058"/>
        <end position="1076"/>
    </location>
</feature>
<feature type="compositionally biased region" description="Low complexity" evidence="1">
    <location>
        <begin position="1204"/>
        <end position="1227"/>
    </location>
</feature>
<feature type="compositionally biased region" description="Low complexity" evidence="1">
    <location>
        <begin position="686"/>
        <end position="697"/>
    </location>
</feature>
<feature type="compositionally biased region" description="Low complexity" evidence="1">
    <location>
        <begin position="888"/>
        <end position="924"/>
    </location>
</feature>
<dbReference type="EMBL" id="PKSG01000656">
    <property type="protein sequence ID" value="POR33729.1"/>
    <property type="molecule type" value="Genomic_DNA"/>
</dbReference>
<feature type="compositionally biased region" description="Basic and acidic residues" evidence="1">
    <location>
        <begin position="1022"/>
        <end position="1031"/>
    </location>
</feature>
<accession>A0A2S4KU58</accession>
<protein>
    <recommendedName>
        <fullName evidence="4">WW domain-containing protein</fullName>
    </recommendedName>
</protein>
<evidence type="ECO:0000256" key="1">
    <source>
        <dbReference type="SAM" id="MobiDB-lite"/>
    </source>
</evidence>
<feature type="compositionally biased region" description="Low complexity" evidence="1">
    <location>
        <begin position="942"/>
        <end position="957"/>
    </location>
</feature>
<comment type="caution">
    <text evidence="2">The sequence shown here is derived from an EMBL/GenBank/DDBJ whole genome shotgun (WGS) entry which is preliminary data.</text>
</comment>
<feature type="compositionally biased region" description="Polar residues" evidence="1">
    <location>
        <begin position="1167"/>
        <end position="1186"/>
    </location>
</feature>
<feature type="region of interest" description="Disordered" evidence="1">
    <location>
        <begin position="304"/>
        <end position="1300"/>
    </location>
</feature>
<dbReference type="STRING" id="94208.A0A2S4KU58"/>
<feature type="compositionally biased region" description="Low complexity" evidence="1">
    <location>
        <begin position="649"/>
        <end position="664"/>
    </location>
</feature>
<gene>
    <name evidence="2" type="ORF">TPAR_06079</name>
</gene>
<feature type="compositionally biased region" description="Pro residues" evidence="1">
    <location>
        <begin position="1110"/>
        <end position="1121"/>
    </location>
</feature>
<proteinExistence type="predicted"/>
<feature type="region of interest" description="Disordered" evidence="1">
    <location>
        <begin position="167"/>
        <end position="220"/>
    </location>
</feature>
<dbReference type="Proteomes" id="UP000237481">
    <property type="component" value="Unassembled WGS sequence"/>
</dbReference>
<feature type="compositionally biased region" description="Polar residues" evidence="1">
    <location>
        <begin position="818"/>
        <end position="830"/>
    </location>
</feature>